<evidence type="ECO:0000313" key="2">
    <source>
        <dbReference type="Proteomes" id="UP000805193"/>
    </source>
</evidence>
<dbReference type="EMBL" id="JABSTQ010010417">
    <property type="protein sequence ID" value="KAG0421124.1"/>
    <property type="molecule type" value="Genomic_DNA"/>
</dbReference>
<accession>A0AC60PKW4</accession>
<protein>
    <submittedName>
        <fullName evidence="1">Uncharacterized protein</fullName>
    </submittedName>
</protein>
<gene>
    <name evidence="1" type="ORF">HPB47_003001</name>
</gene>
<comment type="caution">
    <text evidence="1">The sequence shown here is derived from an EMBL/GenBank/DDBJ whole genome shotgun (WGS) entry which is preliminary data.</text>
</comment>
<reference evidence="1 2" key="1">
    <citation type="journal article" date="2020" name="Cell">
        <title>Large-Scale Comparative Analyses of Tick Genomes Elucidate Their Genetic Diversity and Vector Capacities.</title>
        <authorList>
            <consortium name="Tick Genome and Microbiome Consortium (TIGMIC)"/>
            <person name="Jia N."/>
            <person name="Wang J."/>
            <person name="Shi W."/>
            <person name="Du L."/>
            <person name="Sun Y."/>
            <person name="Zhan W."/>
            <person name="Jiang J.F."/>
            <person name="Wang Q."/>
            <person name="Zhang B."/>
            <person name="Ji P."/>
            <person name="Bell-Sakyi L."/>
            <person name="Cui X.M."/>
            <person name="Yuan T.T."/>
            <person name="Jiang B.G."/>
            <person name="Yang W.F."/>
            <person name="Lam T.T."/>
            <person name="Chang Q.C."/>
            <person name="Ding S.J."/>
            <person name="Wang X.J."/>
            <person name="Zhu J.G."/>
            <person name="Ruan X.D."/>
            <person name="Zhao L."/>
            <person name="Wei J.T."/>
            <person name="Ye R.Z."/>
            <person name="Que T.C."/>
            <person name="Du C.H."/>
            <person name="Zhou Y.H."/>
            <person name="Cheng J.X."/>
            <person name="Dai P.F."/>
            <person name="Guo W.B."/>
            <person name="Han X.H."/>
            <person name="Huang E.J."/>
            <person name="Li L.F."/>
            <person name="Wei W."/>
            <person name="Gao Y.C."/>
            <person name="Liu J.Z."/>
            <person name="Shao H.Z."/>
            <person name="Wang X."/>
            <person name="Wang C.C."/>
            <person name="Yang T.C."/>
            <person name="Huo Q.B."/>
            <person name="Li W."/>
            <person name="Chen H.Y."/>
            <person name="Chen S.E."/>
            <person name="Zhou L.G."/>
            <person name="Ni X.B."/>
            <person name="Tian J.H."/>
            <person name="Sheng Y."/>
            <person name="Liu T."/>
            <person name="Pan Y.S."/>
            <person name="Xia L.Y."/>
            <person name="Li J."/>
            <person name="Zhao F."/>
            <person name="Cao W.C."/>
        </authorList>
    </citation>
    <scope>NUCLEOTIDE SEQUENCE [LARGE SCALE GENOMIC DNA]</scope>
    <source>
        <strain evidence="1">Iper-2018</strain>
    </source>
</reference>
<sequence length="270" mass="29154">MLARSCDKKAPSSRTRGNPCFRRIWCVGVCTTDEIHRPAEQIQGEGGDGLASSPRRLEGAKRREEETEHGALPKLRSSSATATETTSFSRKCSRGALLPHFSAGGIHSSGGDTNGTVGFPRSTTHSPQILPPVYFHASGTGALRIQSRQSTMDEPSRALPPIVAAACLLWTKASTTRQAGVARASPPPAAHAARRKHVDDDPPRTGPTPEEATGARMCVDRHWLSPESVLRGRKRWLGDPEEKGGPRPRTPPLRGPFRRQGSQGPRVTSR</sequence>
<name>A0AC60PKW4_IXOPE</name>
<dbReference type="Proteomes" id="UP000805193">
    <property type="component" value="Unassembled WGS sequence"/>
</dbReference>
<keyword evidence="2" id="KW-1185">Reference proteome</keyword>
<evidence type="ECO:0000313" key="1">
    <source>
        <dbReference type="EMBL" id="KAG0421124.1"/>
    </source>
</evidence>
<proteinExistence type="predicted"/>
<organism evidence="1 2">
    <name type="scientific">Ixodes persulcatus</name>
    <name type="common">Taiga tick</name>
    <dbReference type="NCBI Taxonomy" id="34615"/>
    <lineage>
        <taxon>Eukaryota</taxon>
        <taxon>Metazoa</taxon>
        <taxon>Ecdysozoa</taxon>
        <taxon>Arthropoda</taxon>
        <taxon>Chelicerata</taxon>
        <taxon>Arachnida</taxon>
        <taxon>Acari</taxon>
        <taxon>Parasitiformes</taxon>
        <taxon>Ixodida</taxon>
        <taxon>Ixodoidea</taxon>
        <taxon>Ixodidae</taxon>
        <taxon>Ixodinae</taxon>
        <taxon>Ixodes</taxon>
    </lineage>
</organism>